<name>A0A255FYN5_9ACTN</name>
<gene>
    <name evidence="3" type="ORF">CGZ94_20065</name>
</gene>
<comment type="caution">
    <text evidence="3">The sequence shown here is derived from an EMBL/GenBank/DDBJ whole genome shotgun (WGS) entry which is preliminary data.</text>
</comment>
<feature type="domain" description="Acyl-CoA dehydrogenase C-terminal" evidence="2">
    <location>
        <begin position="243"/>
        <end position="375"/>
    </location>
</feature>
<dbReference type="Gene3D" id="2.40.110.10">
    <property type="entry name" value="Butyryl-CoA Dehydrogenase, subunit A, domain 2"/>
    <property type="match status" value="1"/>
</dbReference>
<dbReference type="InterPro" id="IPR037069">
    <property type="entry name" value="AcylCoA_DH/ox_N_sf"/>
</dbReference>
<dbReference type="InterPro" id="IPR036250">
    <property type="entry name" value="AcylCo_DH-like_C"/>
</dbReference>
<dbReference type="PIRSF" id="PIRSF016578">
    <property type="entry name" value="HsaA"/>
    <property type="match status" value="1"/>
</dbReference>
<reference evidence="3 4" key="1">
    <citation type="submission" date="2017-07" db="EMBL/GenBank/DDBJ databases">
        <title>Draft whole genome sequences of clinical Proprionibacteriaceae strains.</title>
        <authorList>
            <person name="Bernier A.-M."/>
            <person name="Bernard K."/>
            <person name="Domingo M.-C."/>
        </authorList>
    </citation>
    <scope>NUCLEOTIDE SEQUENCE [LARGE SCALE GENOMIC DNA]</scope>
    <source>
        <strain evidence="3 4">NML 030167</strain>
    </source>
</reference>
<sequence>MSIDTISANSVPDQKWLERARALQPQLRANAKDGEQQRQLPEVDAKALQESGLLSFWVPRRFGGPEVNFRTGVDIISEVAYGNGAAGWVTALINTSNWMAALFPEQAQQEIWGSDPSTLVSTVFDANATAEPVAGGYRFSGKWGFASGSALSQWANLGVLIPSADGTMSHALAVVPTSELSYQDTWYTTGMRATGSNTWVAEDVVVPEHRLHHFDDLMERRYRTEFGEEIVYRGHFMPVATMIIVAPHLGMARAALDLTLETVPKRRVKYTVYEKSADAPFVQTLVAEAASMIDAATMLVHRLATTIDDAAAENRDHTAIERARARMDAGHAATLCREAIDKLMSVNGASAFAEFNYLQQIWRDSHTGSRHAFAEPVLGMEIYGRELLGRDRVMPI</sequence>
<accession>A0A255FYN5</accession>
<dbReference type="GO" id="GO:0033539">
    <property type="term" value="P:fatty acid beta-oxidation using acyl-CoA dehydrogenase"/>
    <property type="evidence" value="ECO:0007669"/>
    <property type="project" value="TreeGrafter"/>
</dbReference>
<organism evidence="3 4">
    <name type="scientific">Enemella evansiae</name>
    <dbReference type="NCBI Taxonomy" id="2016499"/>
    <lineage>
        <taxon>Bacteria</taxon>
        <taxon>Bacillati</taxon>
        <taxon>Actinomycetota</taxon>
        <taxon>Actinomycetes</taxon>
        <taxon>Propionibacteriales</taxon>
        <taxon>Propionibacteriaceae</taxon>
        <taxon>Enemella</taxon>
    </lineage>
</organism>
<dbReference type="GO" id="GO:0003995">
    <property type="term" value="F:acyl-CoA dehydrogenase activity"/>
    <property type="evidence" value="ECO:0007669"/>
    <property type="project" value="TreeGrafter"/>
</dbReference>
<dbReference type="Pfam" id="PF08028">
    <property type="entry name" value="Acyl-CoA_dh_2"/>
    <property type="match status" value="1"/>
</dbReference>
<dbReference type="GO" id="GO:0050660">
    <property type="term" value="F:flavin adenine dinucleotide binding"/>
    <property type="evidence" value="ECO:0007669"/>
    <property type="project" value="InterPro"/>
</dbReference>
<evidence type="ECO:0000256" key="1">
    <source>
        <dbReference type="ARBA" id="ARBA00023002"/>
    </source>
</evidence>
<dbReference type="InterPro" id="IPR009100">
    <property type="entry name" value="AcylCoA_DH/oxidase_NM_dom_sf"/>
</dbReference>
<dbReference type="GO" id="GO:0005737">
    <property type="term" value="C:cytoplasm"/>
    <property type="evidence" value="ECO:0007669"/>
    <property type="project" value="TreeGrafter"/>
</dbReference>
<evidence type="ECO:0000313" key="4">
    <source>
        <dbReference type="Proteomes" id="UP000215896"/>
    </source>
</evidence>
<proteinExistence type="predicted"/>
<protein>
    <submittedName>
        <fullName evidence="3">Oxidoreductase</fullName>
    </submittedName>
</protein>
<dbReference type="InterPro" id="IPR013107">
    <property type="entry name" value="Acyl-CoA_DH_C"/>
</dbReference>
<dbReference type="GO" id="GO:0016712">
    <property type="term" value="F:oxidoreductase activity, acting on paired donors, with incorporation or reduction of molecular oxygen, reduced flavin or flavoprotein as one donor, and incorporation of one atom of oxygen"/>
    <property type="evidence" value="ECO:0007669"/>
    <property type="project" value="TreeGrafter"/>
</dbReference>
<keyword evidence="1" id="KW-0560">Oxidoreductase</keyword>
<dbReference type="Gene3D" id="1.20.140.10">
    <property type="entry name" value="Butyryl-CoA Dehydrogenase, subunit A, domain 3"/>
    <property type="match status" value="1"/>
</dbReference>
<dbReference type="SUPFAM" id="SSF47203">
    <property type="entry name" value="Acyl-CoA dehydrogenase C-terminal domain-like"/>
    <property type="match status" value="1"/>
</dbReference>
<keyword evidence="4" id="KW-1185">Reference proteome</keyword>
<dbReference type="AlphaFoldDB" id="A0A255FYN5"/>
<dbReference type="PANTHER" id="PTHR48083">
    <property type="entry name" value="MEDIUM-CHAIN SPECIFIC ACYL-COA DEHYDROGENASE, MITOCHONDRIAL-RELATED"/>
    <property type="match status" value="1"/>
</dbReference>
<dbReference type="SUPFAM" id="SSF56645">
    <property type="entry name" value="Acyl-CoA dehydrogenase NM domain-like"/>
    <property type="match status" value="1"/>
</dbReference>
<dbReference type="EMBL" id="NMVO01000018">
    <property type="protein sequence ID" value="OYO08799.1"/>
    <property type="molecule type" value="Genomic_DNA"/>
</dbReference>
<evidence type="ECO:0000313" key="3">
    <source>
        <dbReference type="EMBL" id="OYO08799.1"/>
    </source>
</evidence>
<dbReference type="InterPro" id="IPR046373">
    <property type="entry name" value="Acyl-CoA_Oxase/DH_mid-dom_sf"/>
</dbReference>
<evidence type="ECO:0000259" key="2">
    <source>
        <dbReference type="Pfam" id="PF08028"/>
    </source>
</evidence>
<dbReference type="Gene3D" id="1.10.540.10">
    <property type="entry name" value="Acyl-CoA dehydrogenase/oxidase, N-terminal domain"/>
    <property type="match status" value="1"/>
</dbReference>
<dbReference type="Proteomes" id="UP000215896">
    <property type="component" value="Unassembled WGS sequence"/>
</dbReference>
<dbReference type="InterPro" id="IPR050741">
    <property type="entry name" value="Acyl-CoA_dehydrogenase"/>
</dbReference>
<dbReference type="PANTHER" id="PTHR48083:SF19">
    <property type="entry name" value="FLAVIN-DEPENDENT MONOOXYGENASE, OXYGENASE SUBUNIT HSAA"/>
    <property type="match status" value="1"/>
</dbReference>